<protein>
    <submittedName>
        <fullName evidence="2">Uncharacterized protein</fullName>
    </submittedName>
</protein>
<dbReference type="Proteomes" id="UP000004221">
    <property type="component" value="Unassembled WGS sequence"/>
</dbReference>
<feature type="region of interest" description="Disordered" evidence="1">
    <location>
        <begin position="95"/>
        <end position="125"/>
    </location>
</feature>
<dbReference type="RefSeq" id="WP_008475297.1">
    <property type="nucleotide sequence ID" value="NZ_CAGS01000067.1"/>
</dbReference>
<comment type="caution">
    <text evidence="2">The sequence shown here is derived from an EMBL/GenBank/DDBJ whole genome shotgun (WGS) entry which is preliminary data.</text>
</comment>
<dbReference type="OrthoDB" id="137092at2"/>
<accession>I4EDS5</accession>
<evidence type="ECO:0000313" key="3">
    <source>
        <dbReference type="Proteomes" id="UP000004221"/>
    </source>
</evidence>
<evidence type="ECO:0000256" key="1">
    <source>
        <dbReference type="SAM" id="MobiDB-lite"/>
    </source>
</evidence>
<proteinExistence type="predicted"/>
<gene>
    <name evidence="2" type="ORF">NITHO_1590028</name>
</gene>
<evidence type="ECO:0000313" key="2">
    <source>
        <dbReference type="EMBL" id="CCF82837.1"/>
    </source>
</evidence>
<dbReference type="EMBL" id="CAGS01000067">
    <property type="protein sequence ID" value="CCF82837.1"/>
    <property type="molecule type" value="Genomic_DNA"/>
</dbReference>
<dbReference type="AlphaFoldDB" id="I4EDS5"/>
<sequence>MQTTEVRPDLQFVGSPEDQAVAAEAFQVVSALGRFYARTAPIRASLESLAGYFASRHKERSAGEWSAELDRVLSANSSVFAREDTDSGVLFVTTRGGTPPVPTSPADQTHSLPSRFTEPVPVPEPAPVTRRRAEVIAPTPEPTPVTVPEIEPEVVAEQPVEVAPEPVEVVTPEPVVAEEALDLTEVEPAAIADALAAQLRFDPTVANFGDLWMVEDKVPRLSRGELRRIREYLLERGQPLTDDLLVQDVMGVRQSSDSYELTRYALNYRLSREHREFEYVGTPDHRLWSTNGLPVIGTTKRKASEIGTDYRYLLDYQPEALDRSEPVVDHVLTFYEYQLGVLPLSPEFAALFPAPMLPDQRAAVLVMESPQTYETFFVELRHPTANRGGYVAGFESFFAENLVPGALITLERTENNGKYLLEFLPISGQERKLLHLDEKKGRYVFRPTMFYCATQDNMLLTENRFPRLANEKPLDDRTRRRPEQVLIWAFERIGEREGSGETARYMAILDDLFAVVNVERPMSAEALRDIMKSPEHPEFSQDPELEDVFYYQPVSE</sequence>
<name>I4EDS5_9BACT</name>
<reference evidence="2 3" key="1">
    <citation type="journal article" date="2012" name="ISME J.">
        <title>Nitrification expanded: discovery, physiology and genomics of a nitrite-oxidizing bacterium from the phylum Chloroflexi.</title>
        <authorList>
            <person name="Sorokin D.Y."/>
            <person name="Lucker S."/>
            <person name="Vejmelkova D."/>
            <person name="Kostrikina N.A."/>
            <person name="Kleerebezem R."/>
            <person name="Rijpstra W.I."/>
            <person name="Damste J.S."/>
            <person name="Le Paslier D."/>
            <person name="Muyzer G."/>
            <person name="Wagner M."/>
            <person name="van Loosdrecht M.C."/>
            <person name="Daims H."/>
        </authorList>
    </citation>
    <scope>NUCLEOTIDE SEQUENCE [LARGE SCALE GENOMIC DNA]</scope>
    <source>
        <strain evidence="3">none</strain>
    </source>
</reference>
<organism evidence="2 3">
    <name type="scientific">Nitrolancea hollandica Lb</name>
    <dbReference type="NCBI Taxonomy" id="1129897"/>
    <lineage>
        <taxon>Bacteria</taxon>
        <taxon>Pseudomonadati</taxon>
        <taxon>Thermomicrobiota</taxon>
        <taxon>Thermomicrobia</taxon>
        <taxon>Sphaerobacterales</taxon>
        <taxon>Sphaerobacterineae</taxon>
        <taxon>Sphaerobacteraceae</taxon>
        <taxon>Nitrolancea</taxon>
    </lineage>
</organism>
<keyword evidence="3" id="KW-1185">Reference proteome</keyword>